<dbReference type="GO" id="GO:0045944">
    <property type="term" value="P:positive regulation of transcription by RNA polymerase II"/>
    <property type="evidence" value="ECO:0007669"/>
    <property type="project" value="TreeGrafter"/>
</dbReference>
<dbReference type="AlphaFoldDB" id="C5FTP4"/>
<feature type="compositionally biased region" description="Low complexity" evidence="3">
    <location>
        <begin position="443"/>
        <end position="454"/>
    </location>
</feature>
<dbReference type="EMBL" id="DS995705">
    <property type="protein sequence ID" value="EEQ33247.1"/>
    <property type="molecule type" value="Genomic_DNA"/>
</dbReference>
<evidence type="ECO:0000256" key="3">
    <source>
        <dbReference type="SAM" id="MobiDB-lite"/>
    </source>
</evidence>
<feature type="compositionally biased region" description="Low complexity" evidence="3">
    <location>
        <begin position="749"/>
        <end position="765"/>
    </location>
</feature>
<evidence type="ECO:0000313" key="4">
    <source>
        <dbReference type="EMBL" id="EEQ33247.1"/>
    </source>
</evidence>
<feature type="compositionally biased region" description="Low complexity" evidence="3">
    <location>
        <begin position="280"/>
        <end position="292"/>
    </location>
</feature>
<dbReference type="Proteomes" id="UP000002035">
    <property type="component" value="Unassembled WGS sequence"/>
</dbReference>
<feature type="compositionally biased region" description="Pro residues" evidence="3">
    <location>
        <begin position="698"/>
        <end position="708"/>
    </location>
</feature>
<feature type="compositionally biased region" description="Polar residues" evidence="3">
    <location>
        <begin position="713"/>
        <end position="725"/>
    </location>
</feature>
<feature type="compositionally biased region" description="Low complexity" evidence="3">
    <location>
        <begin position="590"/>
        <end position="615"/>
    </location>
</feature>
<evidence type="ECO:0000256" key="1">
    <source>
        <dbReference type="ARBA" id="ARBA00004123"/>
    </source>
</evidence>
<dbReference type="OMA" id="NMAPHFF"/>
<feature type="compositionally biased region" description="Low complexity" evidence="3">
    <location>
        <begin position="635"/>
        <end position="651"/>
    </location>
</feature>
<keyword evidence="2" id="KW-0539">Nucleus</keyword>
<feature type="region of interest" description="Disordered" evidence="3">
    <location>
        <begin position="96"/>
        <end position="137"/>
    </location>
</feature>
<dbReference type="OrthoDB" id="5600002at2759"/>
<dbReference type="GeneID" id="9228364"/>
<dbReference type="PROSITE" id="PS50896">
    <property type="entry name" value="LISH"/>
    <property type="match status" value="1"/>
</dbReference>
<keyword evidence="5" id="KW-1185">Reference proteome</keyword>
<name>C5FTP4_ARTOC</name>
<dbReference type="HOGENOM" id="CLU_008468_1_0_1"/>
<feature type="compositionally biased region" description="Basic and acidic residues" evidence="3">
    <location>
        <begin position="666"/>
        <end position="675"/>
    </location>
</feature>
<protein>
    <submittedName>
        <fullName evidence="4">OefA</fullName>
    </submittedName>
</protein>
<dbReference type="PANTHER" id="PTHR12610:SF12">
    <property type="entry name" value="SEQUENCE-SPECIFIC SINGLE-STRANDED DNA-BINDING PROTEIN, ISOFORM D"/>
    <property type="match status" value="1"/>
</dbReference>
<feature type="compositionally biased region" description="Polar residues" evidence="3">
    <location>
        <begin position="269"/>
        <end position="279"/>
    </location>
</feature>
<evidence type="ECO:0000313" key="5">
    <source>
        <dbReference type="Proteomes" id="UP000002035"/>
    </source>
</evidence>
<feature type="region of interest" description="Disordered" evidence="3">
    <location>
        <begin position="220"/>
        <end position="292"/>
    </location>
</feature>
<dbReference type="eggNOG" id="ENOG502R28W">
    <property type="taxonomic scope" value="Eukaryota"/>
</dbReference>
<gene>
    <name evidence="4" type="ORF">MCYG_06066</name>
</gene>
<feature type="compositionally biased region" description="Polar residues" evidence="3">
    <location>
        <begin position="552"/>
        <end position="562"/>
    </location>
</feature>
<sequence>MNQMNMQGMNPGVAMPGNVVPVGVPGVGVPGGGMPIGGIPMMNSASGSAPRSEPNQNLQDTMATQLNTYIYDYFLKRGYHECARALVHDESVTLNTTTAPHKGTPHRRDGEVNGVDSEEGKEDIKSRIPEDLPRPNLGDSQQTSFLFDWFNIFWDVFSAQRKKPRSNDAMQYLQHTQGQLLPNQFAPMRGVRGNMVPANLQKSVLQNPQNMTPQQIAQLRNQQAQMMHHQMQREHSDMEMNGHRPQSPSSVENAPSPSKRQRIDGPQVNGAQMTPNGRTQPQGMPGQQNQQQANSLLMQHGINPRNLTAAQLQSFQAQNPAVQAKSIQVYNQNLIHHTRSAMNNQGIPNGLINPGVMPNQPDMMQPMHDSQGMIPQEYYGNGQMAAQMRQGGMPTPGAQNGNHALQDYQMQLMLLEQQNKKRLLIARQEQDSMARDGQPPQPGAGQQQQQPTQGMHGSLPPGTSPQGSRAGASPNPSEQMKRGTPKMPQTGLPGSPNVGDAMQQGRGSPASMNFGNQIPQDMGGAAFFSTMKNMQEAGGVVGPNGMRPPSSNPAYSGAQMTQPMDAMARQHRPRLRLKPKLRLKLKPRLKLALQQQQQQQQQPQPQQQQPQHQQQGQPVGTPQERNAMPPPQAPPVATAPNNGRQSPQPGSAAPPTPQQSAKPAPKKKDTKDNNRKRPPKRVPTTNAPTTAAAASESEPPPTPTPSTPITPVHPNSFNKTAPTNNAQPTSAPATQAQAVGQPPPPPQAPQQQQQQQQMLSMQPTQGQPPAPTQPGQAQGQVDPSQPFGDMSLTDSQSFNLDFSSLDNPDILENFDFDTFLNTDDQSAFNFDPNTPYLDGVEAGTGERM</sequence>
<dbReference type="GO" id="GO:0005634">
    <property type="term" value="C:nucleus"/>
    <property type="evidence" value="ECO:0007669"/>
    <property type="project" value="UniProtKB-SubCell"/>
</dbReference>
<evidence type="ECO:0000256" key="2">
    <source>
        <dbReference type="ARBA" id="ARBA00023242"/>
    </source>
</evidence>
<dbReference type="RefSeq" id="XP_002846197.1">
    <property type="nucleotide sequence ID" value="XM_002846151.1"/>
</dbReference>
<feature type="region of interest" description="Disordered" evidence="3">
    <location>
        <begin position="431"/>
        <end position="800"/>
    </location>
</feature>
<feature type="compositionally biased region" description="Polar residues" evidence="3">
    <location>
        <begin position="244"/>
        <end position="258"/>
    </location>
</feature>
<feature type="compositionally biased region" description="Low complexity" evidence="3">
    <location>
        <begin position="683"/>
        <end position="697"/>
    </location>
</feature>
<feature type="compositionally biased region" description="Low complexity" evidence="3">
    <location>
        <begin position="220"/>
        <end position="229"/>
    </location>
</feature>
<feature type="compositionally biased region" description="Basic and acidic residues" evidence="3">
    <location>
        <begin position="231"/>
        <end position="242"/>
    </location>
</feature>
<dbReference type="STRING" id="554155.C5FTP4"/>
<feature type="region of interest" description="Disordered" evidence="3">
    <location>
        <begin position="826"/>
        <end position="848"/>
    </location>
</feature>
<feature type="compositionally biased region" description="Low complexity" evidence="3">
    <location>
        <begin position="726"/>
        <end position="740"/>
    </location>
</feature>
<accession>C5FTP4</accession>
<dbReference type="VEuPathDB" id="FungiDB:MCYG_06066"/>
<organism evidence="4 5">
    <name type="scientific">Arthroderma otae (strain ATCC MYA-4605 / CBS 113480)</name>
    <name type="common">Microsporum canis</name>
    <dbReference type="NCBI Taxonomy" id="554155"/>
    <lineage>
        <taxon>Eukaryota</taxon>
        <taxon>Fungi</taxon>
        <taxon>Dikarya</taxon>
        <taxon>Ascomycota</taxon>
        <taxon>Pezizomycotina</taxon>
        <taxon>Eurotiomycetes</taxon>
        <taxon>Eurotiomycetidae</taxon>
        <taxon>Onygenales</taxon>
        <taxon>Arthrodermataceae</taxon>
        <taxon>Microsporum</taxon>
    </lineage>
</organism>
<reference evidence="5" key="1">
    <citation type="journal article" date="2012" name="MBio">
        <title>Comparative genome analysis of Trichophyton rubrum and related dermatophytes reveals candidate genes involved in infection.</title>
        <authorList>
            <person name="Martinez D.A."/>
            <person name="Oliver B.G."/>
            <person name="Graeser Y."/>
            <person name="Goldberg J.M."/>
            <person name="Li W."/>
            <person name="Martinez-Rossi N.M."/>
            <person name="Monod M."/>
            <person name="Shelest E."/>
            <person name="Barton R.C."/>
            <person name="Birch E."/>
            <person name="Brakhage A.A."/>
            <person name="Chen Z."/>
            <person name="Gurr S.J."/>
            <person name="Heiman D."/>
            <person name="Heitman J."/>
            <person name="Kosti I."/>
            <person name="Rossi A."/>
            <person name="Saif S."/>
            <person name="Samalova M."/>
            <person name="Saunders C.W."/>
            <person name="Shea T."/>
            <person name="Summerbell R.C."/>
            <person name="Xu J."/>
            <person name="Young S."/>
            <person name="Zeng Q."/>
            <person name="Birren B.W."/>
            <person name="Cuomo C.A."/>
            <person name="White T.C."/>
        </authorList>
    </citation>
    <scope>NUCLEOTIDE SEQUENCE [LARGE SCALE GENOMIC DNA]</scope>
    <source>
        <strain evidence="5">ATCC MYA-4605 / CBS 113480</strain>
    </source>
</reference>
<feature type="compositionally biased region" description="Basic residues" evidence="3">
    <location>
        <begin position="569"/>
        <end position="589"/>
    </location>
</feature>
<feature type="compositionally biased region" description="Basic and acidic residues" evidence="3">
    <location>
        <begin position="122"/>
        <end position="133"/>
    </location>
</feature>
<dbReference type="PANTHER" id="PTHR12610">
    <property type="entry name" value="SINGLE STRANDED DNA BINDING PROTEIN"/>
    <property type="match status" value="1"/>
</dbReference>
<comment type="subcellular location">
    <subcellularLocation>
        <location evidence="1">Nucleus</location>
    </subcellularLocation>
</comment>
<feature type="compositionally biased region" description="Polar residues" evidence="3">
    <location>
        <begin position="510"/>
        <end position="519"/>
    </location>
</feature>
<dbReference type="InterPro" id="IPR006594">
    <property type="entry name" value="LisH"/>
</dbReference>
<proteinExistence type="predicted"/>